<dbReference type="Pfam" id="PF04304">
    <property type="entry name" value="DUF454"/>
    <property type="match status" value="1"/>
</dbReference>
<evidence type="ECO:0008006" key="4">
    <source>
        <dbReference type="Google" id="ProtNLM"/>
    </source>
</evidence>
<name>A0A4R8MFV2_9BACT</name>
<dbReference type="PIRSF" id="PIRSF016789">
    <property type="entry name" value="DUF454"/>
    <property type="match status" value="1"/>
</dbReference>
<dbReference type="OrthoDB" id="275781at2"/>
<feature type="transmembrane region" description="Helical" evidence="1">
    <location>
        <begin position="6"/>
        <end position="38"/>
    </location>
</feature>
<reference evidence="2 3" key="1">
    <citation type="submission" date="2019-03" db="EMBL/GenBank/DDBJ databases">
        <title>Genomic Encyclopedia of Type Strains, Phase IV (KMG-IV): sequencing the most valuable type-strain genomes for metagenomic binning, comparative biology and taxonomic classification.</title>
        <authorList>
            <person name="Goeker M."/>
        </authorList>
    </citation>
    <scope>NUCLEOTIDE SEQUENCE [LARGE SCALE GENOMIC DNA]</scope>
    <source>
        <strain evidence="2 3">DSM 25964</strain>
    </source>
</reference>
<proteinExistence type="predicted"/>
<keyword evidence="3" id="KW-1185">Reference proteome</keyword>
<protein>
    <recommendedName>
        <fullName evidence="4">Inner membrane protein</fullName>
    </recommendedName>
</protein>
<dbReference type="InterPro" id="IPR007401">
    <property type="entry name" value="DUF454"/>
</dbReference>
<accession>A0A4R8MFV2</accession>
<dbReference type="PANTHER" id="PTHR35813">
    <property type="entry name" value="INNER MEMBRANE PROTEIN YBAN"/>
    <property type="match status" value="1"/>
</dbReference>
<dbReference type="PANTHER" id="PTHR35813:SF1">
    <property type="entry name" value="INNER MEMBRANE PROTEIN YBAN"/>
    <property type="match status" value="1"/>
</dbReference>
<keyword evidence="1" id="KW-0812">Transmembrane</keyword>
<dbReference type="Proteomes" id="UP000295066">
    <property type="component" value="Unassembled WGS sequence"/>
</dbReference>
<dbReference type="EMBL" id="SORI01000003">
    <property type="protein sequence ID" value="TDY62785.1"/>
    <property type="molecule type" value="Genomic_DNA"/>
</dbReference>
<keyword evidence="1" id="KW-0472">Membrane</keyword>
<evidence type="ECO:0000313" key="3">
    <source>
        <dbReference type="Proteomes" id="UP000295066"/>
    </source>
</evidence>
<comment type="caution">
    <text evidence="2">The sequence shown here is derived from an EMBL/GenBank/DDBJ whole genome shotgun (WGS) entry which is preliminary data.</text>
</comment>
<dbReference type="RefSeq" id="WP_133956324.1">
    <property type="nucleotide sequence ID" value="NZ_SORI01000003.1"/>
</dbReference>
<gene>
    <name evidence="2" type="ORF">C8D99_1035</name>
</gene>
<evidence type="ECO:0000256" key="1">
    <source>
        <dbReference type="SAM" id="Phobius"/>
    </source>
</evidence>
<organism evidence="2 3">
    <name type="scientific">Aminivibrio pyruvatiphilus</name>
    <dbReference type="NCBI Taxonomy" id="1005740"/>
    <lineage>
        <taxon>Bacteria</taxon>
        <taxon>Thermotogati</taxon>
        <taxon>Synergistota</taxon>
        <taxon>Synergistia</taxon>
        <taxon>Synergistales</taxon>
        <taxon>Aminobacteriaceae</taxon>
        <taxon>Aminivibrio</taxon>
    </lineage>
</organism>
<keyword evidence="1" id="KW-1133">Transmembrane helix</keyword>
<evidence type="ECO:0000313" key="2">
    <source>
        <dbReference type="EMBL" id="TDY62785.1"/>
    </source>
</evidence>
<sequence>MNLWTLLGMLFLALGFIGALLPIMPTVPFVLVAAACFARSSPKMHRWMRQHRRFGRTIRNWEKNRCVSRRMKVWAITMMTLGGGTSTWLFVPPGWMSWAVFGTFLIGDLVVLLLRECPAAPAGAEKEKTE</sequence>
<feature type="transmembrane region" description="Helical" evidence="1">
    <location>
        <begin position="97"/>
        <end position="114"/>
    </location>
</feature>
<dbReference type="GO" id="GO:0005886">
    <property type="term" value="C:plasma membrane"/>
    <property type="evidence" value="ECO:0007669"/>
    <property type="project" value="TreeGrafter"/>
</dbReference>
<dbReference type="AlphaFoldDB" id="A0A4R8MFV2"/>
<feature type="transmembrane region" description="Helical" evidence="1">
    <location>
        <begin position="73"/>
        <end position="91"/>
    </location>
</feature>